<gene>
    <name evidence="1" type="ORF">UFOVP29_306</name>
</gene>
<accession>A0A6J5KQP9</accession>
<proteinExistence type="predicted"/>
<name>A0A6J5KQP9_9CAUD</name>
<dbReference type="EMBL" id="LR796167">
    <property type="protein sequence ID" value="CAB4123147.1"/>
    <property type="molecule type" value="Genomic_DNA"/>
</dbReference>
<protein>
    <submittedName>
        <fullName evidence="1">Uncharacterized protein</fullName>
    </submittedName>
</protein>
<organism evidence="1">
    <name type="scientific">uncultured Caudovirales phage</name>
    <dbReference type="NCBI Taxonomy" id="2100421"/>
    <lineage>
        <taxon>Viruses</taxon>
        <taxon>Duplodnaviria</taxon>
        <taxon>Heunggongvirae</taxon>
        <taxon>Uroviricota</taxon>
        <taxon>Caudoviricetes</taxon>
        <taxon>Peduoviridae</taxon>
        <taxon>Maltschvirus</taxon>
        <taxon>Maltschvirus maltsch</taxon>
    </lineage>
</organism>
<sequence>MTRHVGVMNNTGNKVAIVFMSLPGDEGNCLVIDTDSLPDMFQQTMRRLIDSADAQQSENLADILDRRVSPDGSNTSLLTKFHQSGRLQKVPVDLVSLTPNKGTKWPLKDVLSSIKASKNPDVINDLSDMDPDEARIAQQAMTNFNPHASNMEALSEENRASKAHDLIVMAEMLEADAAARRQQAYQLMPDLVPKRAKKAAKPAA</sequence>
<evidence type="ECO:0000313" key="1">
    <source>
        <dbReference type="EMBL" id="CAB4123147.1"/>
    </source>
</evidence>
<reference evidence="1" key="1">
    <citation type="submission" date="2020-04" db="EMBL/GenBank/DDBJ databases">
        <authorList>
            <person name="Chiriac C."/>
            <person name="Salcher M."/>
            <person name="Ghai R."/>
            <person name="Kavagutti S V."/>
        </authorList>
    </citation>
    <scope>NUCLEOTIDE SEQUENCE</scope>
</reference>